<dbReference type="GO" id="GO:0046933">
    <property type="term" value="F:proton-transporting ATP synthase activity, rotational mechanism"/>
    <property type="evidence" value="ECO:0007669"/>
    <property type="project" value="InterPro"/>
</dbReference>
<dbReference type="Gene3D" id="3.40.1380.10">
    <property type="match status" value="1"/>
</dbReference>
<keyword evidence="7" id="KW-0472">Membrane</keyword>
<comment type="function">
    <text evidence="1">Produces ATP from ADP in the presence of a proton gradient across the membrane. The gamma chain is believed to be important in regulating ATPase activity and the flow of protons through the CF(0) complex.</text>
</comment>
<dbReference type="InterPro" id="IPR000131">
    <property type="entry name" value="ATP_synth_F1_gsu"/>
</dbReference>
<name>A0AA46AIR8_9CLOT</name>
<comment type="caution">
    <text evidence="11">The sequence shown here is derived from an EMBL/GenBank/DDBJ whole genome shotgun (WGS) entry which is preliminary data.</text>
</comment>
<evidence type="ECO:0000256" key="4">
    <source>
        <dbReference type="ARBA" id="ARBA00022448"/>
    </source>
</evidence>
<evidence type="ECO:0000256" key="1">
    <source>
        <dbReference type="ARBA" id="ARBA00003456"/>
    </source>
</evidence>
<dbReference type="SUPFAM" id="SSF52943">
    <property type="entry name" value="ATP synthase (F1-ATPase), gamma subunit"/>
    <property type="match status" value="1"/>
</dbReference>
<evidence type="ECO:0000256" key="6">
    <source>
        <dbReference type="ARBA" id="ARBA00023065"/>
    </source>
</evidence>
<keyword evidence="10" id="KW-0175">Coiled coil</keyword>
<dbReference type="Gene3D" id="1.10.287.80">
    <property type="entry name" value="ATP synthase, gamma subunit, helix hairpin domain"/>
    <property type="match status" value="1"/>
</dbReference>
<dbReference type="Proteomes" id="UP001158066">
    <property type="component" value="Unassembled WGS sequence"/>
</dbReference>
<keyword evidence="8" id="KW-0139">CF(1)</keyword>
<dbReference type="Pfam" id="PF00231">
    <property type="entry name" value="ATP-synt"/>
    <property type="match status" value="1"/>
</dbReference>
<feature type="coiled-coil region" evidence="10">
    <location>
        <begin position="244"/>
        <end position="271"/>
    </location>
</feature>
<dbReference type="PANTHER" id="PTHR11693:SF22">
    <property type="entry name" value="ATP SYNTHASE SUBUNIT GAMMA, MITOCHONDRIAL"/>
    <property type="match status" value="1"/>
</dbReference>
<dbReference type="InterPro" id="IPR035968">
    <property type="entry name" value="ATP_synth_F1_ATPase_gsu"/>
</dbReference>
<evidence type="ECO:0000256" key="8">
    <source>
        <dbReference type="ARBA" id="ARBA00023196"/>
    </source>
</evidence>
<protein>
    <submittedName>
        <fullName evidence="11">F-type H+-transporting ATPase subunit gamma</fullName>
    </submittedName>
</protein>
<dbReference type="AlphaFoldDB" id="A0AA46AIR8"/>
<keyword evidence="9" id="KW-0066">ATP synthesis</keyword>
<keyword evidence="6" id="KW-0406">Ion transport</keyword>
<evidence type="ECO:0000256" key="9">
    <source>
        <dbReference type="ARBA" id="ARBA00023310"/>
    </source>
</evidence>
<dbReference type="EMBL" id="FXUF01000004">
    <property type="protein sequence ID" value="SMP52115.1"/>
    <property type="molecule type" value="Genomic_DNA"/>
</dbReference>
<dbReference type="PANTHER" id="PTHR11693">
    <property type="entry name" value="ATP SYNTHASE GAMMA CHAIN"/>
    <property type="match status" value="1"/>
</dbReference>
<evidence type="ECO:0000256" key="5">
    <source>
        <dbReference type="ARBA" id="ARBA00022781"/>
    </source>
</evidence>
<sequence length="299" mass="33854">MRQMENLQSIKRSINSAESLQSIVSTMKAHASSVITQFQNAAAASMAYRHVLDRALYVVITTGEETKDHRQEVKGSDIHVLFGSDHGLVGRFNERIVAFAQEKITPANEDVILVVGQQVINRLEKGFKVDVVLPVPQTEEGITSMVQRLLLAIDEIRESKTIGRILLYYNKPQDAASFTEETELLFPIDLEELAKNKADWQSNALPTYFVSKKNLLSHLIHQYFFISLYRAFCYSLASENASRLASMQAAEKNIDERLTELNAKYRRQRQNQITEEVNDVISGFKAIKKSKEQEALNGT</sequence>
<evidence type="ECO:0000256" key="2">
    <source>
        <dbReference type="ARBA" id="ARBA00004170"/>
    </source>
</evidence>
<evidence type="ECO:0000256" key="7">
    <source>
        <dbReference type="ARBA" id="ARBA00023136"/>
    </source>
</evidence>
<keyword evidence="4" id="KW-0813">Transport</keyword>
<reference evidence="11" key="1">
    <citation type="submission" date="2017-05" db="EMBL/GenBank/DDBJ databases">
        <authorList>
            <person name="Varghese N."/>
            <person name="Submissions S."/>
        </authorList>
    </citation>
    <scope>NUCLEOTIDE SEQUENCE</scope>
    <source>
        <strain evidence="11">Su22</strain>
    </source>
</reference>
<gene>
    <name evidence="11" type="ORF">SAMN06296020_104186</name>
</gene>
<dbReference type="GO" id="GO:0045259">
    <property type="term" value="C:proton-transporting ATP synthase complex"/>
    <property type="evidence" value="ECO:0007669"/>
    <property type="project" value="UniProtKB-KW"/>
</dbReference>
<dbReference type="CDD" id="cd12151">
    <property type="entry name" value="F1-ATPase_gamma"/>
    <property type="match status" value="1"/>
</dbReference>
<evidence type="ECO:0000256" key="10">
    <source>
        <dbReference type="SAM" id="Coils"/>
    </source>
</evidence>
<evidence type="ECO:0000313" key="11">
    <source>
        <dbReference type="EMBL" id="SMP52115.1"/>
    </source>
</evidence>
<evidence type="ECO:0000313" key="12">
    <source>
        <dbReference type="Proteomes" id="UP001158066"/>
    </source>
</evidence>
<keyword evidence="5" id="KW-0375">Hydrogen ion transport</keyword>
<keyword evidence="12" id="KW-1185">Reference proteome</keyword>
<proteinExistence type="inferred from homology"/>
<comment type="subcellular location">
    <subcellularLocation>
        <location evidence="2">Membrane</location>
        <topology evidence="2">Peripheral membrane protein</topology>
    </subcellularLocation>
</comment>
<dbReference type="PRINTS" id="PR00126">
    <property type="entry name" value="ATPASEGAMMA"/>
</dbReference>
<comment type="similarity">
    <text evidence="3">Belongs to the ATPase gamma chain family.</text>
</comment>
<evidence type="ECO:0000256" key="3">
    <source>
        <dbReference type="ARBA" id="ARBA00007681"/>
    </source>
</evidence>
<organism evidence="11 12">
    <name type="scientific">Anoxynatronum buryatiense</name>
    <dbReference type="NCBI Taxonomy" id="489973"/>
    <lineage>
        <taxon>Bacteria</taxon>
        <taxon>Bacillati</taxon>
        <taxon>Bacillota</taxon>
        <taxon>Clostridia</taxon>
        <taxon>Eubacteriales</taxon>
        <taxon>Clostridiaceae</taxon>
        <taxon>Anoxynatronum</taxon>
    </lineage>
</organism>
<accession>A0AA46AIR8</accession>